<dbReference type="AlphaFoldDB" id="L9XGI9"/>
<name>L9XGI9_9EURY</name>
<feature type="compositionally biased region" description="Basic and acidic residues" evidence="1">
    <location>
        <begin position="1"/>
        <end position="10"/>
    </location>
</feature>
<evidence type="ECO:0000256" key="1">
    <source>
        <dbReference type="SAM" id="MobiDB-lite"/>
    </source>
</evidence>
<accession>L9XGI9</accession>
<sequence>MEDPSAEKSAFDSAAESETTRKVAAICTACGKAYASEQQPDGTVRPIGQRTGCECGETSFEVVDSEEAAFDD</sequence>
<evidence type="ECO:0000313" key="2">
    <source>
        <dbReference type="EMBL" id="ELY60840.1"/>
    </source>
</evidence>
<organism evidence="2 3">
    <name type="scientific">Natronococcus jeotgali DSM 18795</name>
    <dbReference type="NCBI Taxonomy" id="1227498"/>
    <lineage>
        <taxon>Archaea</taxon>
        <taxon>Methanobacteriati</taxon>
        <taxon>Methanobacteriota</taxon>
        <taxon>Stenosarchaea group</taxon>
        <taxon>Halobacteria</taxon>
        <taxon>Halobacteriales</taxon>
        <taxon>Natrialbaceae</taxon>
        <taxon>Natronococcus</taxon>
    </lineage>
</organism>
<protein>
    <submittedName>
        <fullName evidence="2">Uncharacterized protein</fullName>
    </submittedName>
</protein>
<dbReference type="EMBL" id="AOIA01000092">
    <property type="protein sequence ID" value="ELY60840.1"/>
    <property type="molecule type" value="Genomic_DNA"/>
</dbReference>
<dbReference type="Proteomes" id="UP000011531">
    <property type="component" value="Unassembled WGS sequence"/>
</dbReference>
<feature type="region of interest" description="Disordered" evidence="1">
    <location>
        <begin position="1"/>
        <end position="20"/>
    </location>
</feature>
<reference evidence="2 3" key="1">
    <citation type="journal article" date="2014" name="PLoS Genet.">
        <title>Phylogenetically driven sequencing of extremely halophilic archaea reveals strategies for static and dynamic osmo-response.</title>
        <authorList>
            <person name="Becker E.A."/>
            <person name="Seitzer P.M."/>
            <person name="Tritt A."/>
            <person name="Larsen D."/>
            <person name="Krusor M."/>
            <person name="Yao A.I."/>
            <person name="Wu D."/>
            <person name="Madern D."/>
            <person name="Eisen J.A."/>
            <person name="Darling A.E."/>
            <person name="Facciotti M.T."/>
        </authorList>
    </citation>
    <scope>NUCLEOTIDE SEQUENCE [LARGE SCALE GENOMIC DNA]</scope>
    <source>
        <strain evidence="2 3">DSM 18795</strain>
    </source>
</reference>
<dbReference type="OrthoDB" id="257177at2157"/>
<comment type="caution">
    <text evidence="2">The sequence shown here is derived from an EMBL/GenBank/DDBJ whole genome shotgun (WGS) entry which is preliminary data.</text>
</comment>
<gene>
    <name evidence="2" type="ORF">C492_10080</name>
</gene>
<evidence type="ECO:0000313" key="3">
    <source>
        <dbReference type="Proteomes" id="UP000011531"/>
    </source>
</evidence>
<proteinExistence type="predicted"/>
<dbReference type="RefSeq" id="WP_008422936.1">
    <property type="nucleotide sequence ID" value="NZ_AOIA01000092.1"/>
</dbReference>
<keyword evidence="3" id="KW-1185">Reference proteome</keyword>